<keyword evidence="2" id="KW-1185">Reference proteome</keyword>
<evidence type="ECO:0000313" key="2">
    <source>
        <dbReference type="Proteomes" id="UP001189429"/>
    </source>
</evidence>
<gene>
    <name evidence="1" type="ORF">PCOR1329_LOCUS69433</name>
</gene>
<dbReference type="PANTHER" id="PTHR48125:SF12">
    <property type="entry name" value="AT HOOK TRANSCRIPTION FACTOR FAMILY-RELATED"/>
    <property type="match status" value="1"/>
</dbReference>
<organism evidence="1 2">
    <name type="scientific">Prorocentrum cordatum</name>
    <dbReference type="NCBI Taxonomy" id="2364126"/>
    <lineage>
        <taxon>Eukaryota</taxon>
        <taxon>Sar</taxon>
        <taxon>Alveolata</taxon>
        <taxon>Dinophyceae</taxon>
        <taxon>Prorocentrales</taxon>
        <taxon>Prorocentraceae</taxon>
        <taxon>Prorocentrum</taxon>
    </lineage>
</organism>
<evidence type="ECO:0000313" key="1">
    <source>
        <dbReference type="EMBL" id="CAK0888695.1"/>
    </source>
</evidence>
<feature type="non-terminal residue" evidence="1">
    <location>
        <position position="1"/>
    </location>
</feature>
<feature type="non-terminal residue" evidence="1">
    <location>
        <position position="1135"/>
    </location>
</feature>
<comment type="caution">
    <text evidence="1">The sequence shown here is derived from an EMBL/GenBank/DDBJ whole genome shotgun (WGS) entry which is preliminary data.</text>
</comment>
<reference evidence="1" key="1">
    <citation type="submission" date="2023-10" db="EMBL/GenBank/DDBJ databases">
        <authorList>
            <person name="Chen Y."/>
            <person name="Shah S."/>
            <person name="Dougan E. K."/>
            <person name="Thang M."/>
            <person name="Chan C."/>
        </authorList>
    </citation>
    <scope>NUCLEOTIDE SEQUENCE [LARGE SCALE GENOMIC DNA]</scope>
</reference>
<name>A0ABN9WTS9_9DINO</name>
<protein>
    <recommendedName>
        <fullName evidence="3">RNA-directed RNA polymerase</fullName>
    </recommendedName>
</protein>
<accession>A0ABN9WTS9</accession>
<sequence>DGAAYGGGCAAPYQQGYQQAGYPMQQGFQVMQPNSGCQMPMVPQQGGFQAPQMGGYQQYGGVQQQPMQQPMQQSNGMPWGLDGLARDLTQAATTALVVQSGVPSCPDCVCAPTLNCPPLTCSCPVGEGQVSPTAAEGYSAAELAVVASVCLLLGAAAGAAGALGAARPWARPPAWMPGSSPAPAPPAPPVAAPAVATPVAAAAPALAAQPIEDVQALAAAQARAFRSFFLTRYNVGGVAVYHERLLLYATGYVLTPDMDDYGESVAPGADILSVHQIAGQGGRVGGIAEAQTYRFRRLPTQAELWAALRLGAAAGFGGLPASPFGLDLSAANCGGQPAGPMEVADPHGALAPAPPAGGALVGAVGPPPAAPAAAPGAAAAPPAAAVAAGPAVPGEAAAAAPGRAPAVPDTVPVAPLPTGAAAPGWVWVAAEDVDGLVAFGEALEVGVAGGVILAGRVGRWGLFTLPTGGGASGVLLQENEVAYFKREYRGNDARTLELPAASVAASEAARDWREVVQLCHKEDIANFAVPGPRTAAWCARYQVKEGGPCLHYDMWKSRRKLTSTDYGVDMHETLSRMVEAMGASDHLDVFNLASAEICHRKLQLIEHYWDDRGAEQQQNNSKIPLEESQAFMGGARAPSMARPELLETVSKELERISSIKKNARKLREEQAAAAKGLVDGDGRVQRSLLPLPVSAWCGAPGGPSRPRSARRRRGHRAQQGELLAELVVALNQLDAGSDLARRQCEGEPSRMQQLCLERLAESCAAMGAPPSDLSIEVALWELQVGAAYGGCDPVTAAPFVHDLVSLPAVGGAPVPLDQLLGKGGPEIARRFISTKDYLAFARRMGGANMLDSRLDGDDFEEVGLFTVWKKDGRQRLVIDCRGSNLHFAELSKTGLASGASFSAIELQEGEQLWTGGVDIADAFYNVGLPSDLRRFFALPRLRAGDLGLESVEGQRVLSRAWVRPCLAVLPMGWSHALDFCQRVHRAIVLGKGGPPGTAEIADGRPPAEVSEGAFAAYVDNFVAYGTGPERPADMLDAARKAAEGAGPPVHPTEPPATVSEQLGWVFDGERGALRPKSRRVWRLRLGLLELLKKGYATGRQVGKVAGHYAFIVLAQRLMLSVFNAVYSFSRKYFSR</sequence>
<dbReference type="EMBL" id="CAUYUJ010019116">
    <property type="protein sequence ID" value="CAK0888695.1"/>
    <property type="molecule type" value="Genomic_DNA"/>
</dbReference>
<evidence type="ECO:0008006" key="3">
    <source>
        <dbReference type="Google" id="ProtNLM"/>
    </source>
</evidence>
<dbReference type="Proteomes" id="UP001189429">
    <property type="component" value="Unassembled WGS sequence"/>
</dbReference>
<dbReference type="PANTHER" id="PTHR48125">
    <property type="entry name" value="LP07818P1"/>
    <property type="match status" value="1"/>
</dbReference>
<proteinExistence type="predicted"/>